<feature type="region of interest" description="Disordered" evidence="1">
    <location>
        <begin position="425"/>
        <end position="489"/>
    </location>
</feature>
<evidence type="ECO:0000313" key="2">
    <source>
        <dbReference type="EMBL" id="PMD39593.1"/>
    </source>
</evidence>
<gene>
    <name evidence="2" type="ORF">L207DRAFT_634155</name>
</gene>
<dbReference type="STRING" id="1149755.A0A2J6RM60"/>
<accession>A0A2J6RM60</accession>
<feature type="compositionally biased region" description="Polar residues" evidence="1">
    <location>
        <begin position="320"/>
        <end position="329"/>
    </location>
</feature>
<feature type="compositionally biased region" description="Polar residues" evidence="1">
    <location>
        <begin position="549"/>
        <end position="558"/>
    </location>
</feature>
<name>A0A2J6RM60_HYAVF</name>
<reference evidence="2 3" key="1">
    <citation type="submission" date="2016-04" db="EMBL/GenBank/DDBJ databases">
        <title>A degradative enzymes factory behind the ericoid mycorrhizal symbiosis.</title>
        <authorList>
            <consortium name="DOE Joint Genome Institute"/>
            <person name="Martino E."/>
            <person name="Morin E."/>
            <person name="Grelet G."/>
            <person name="Kuo A."/>
            <person name="Kohler A."/>
            <person name="Daghino S."/>
            <person name="Barry K."/>
            <person name="Choi C."/>
            <person name="Cichocki N."/>
            <person name="Clum A."/>
            <person name="Copeland A."/>
            <person name="Hainaut M."/>
            <person name="Haridas S."/>
            <person name="Labutti K."/>
            <person name="Lindquist E."/>
            <person name="Lipzen A."/>
            <person name="Khouja H.-R."/>
            <person name="Murat C."/>
            <person name="Ohm R."/>
            <person name="Olson A."/>
            <person name="Spatafora J."/>
            <person name="Veneault-Fourrey C."/>
            <person name="Henrissat B."/>
            <person name="Grigoriev I."/>
            <person name="Martin F."/>
            <person name="Perotto S."/>
        </authorList>
    </citation>
    <scope>NUCLEOTIDE SEQUENCE [LARGE SCALE GENOMIC DNA]</scope>
    <source>
        <strain evidence="2 3">F</strain>
    </source>
</reference>
<dbReference type="Proteomes" id="UP000235786">
    <property type="component" value="Unassembled WGS sequence"/>
</dbReference>
<protein>
    <submittedName>
        <fullName evidence="2">Uncharacterized protein</fullName>
    </submittedName>
</protein>
<proteinExistence type="predicted"/>
<feature type="compositionally biased region" description="Basic and acidic residues" evidence="1">
    <location>
        <begin position="219"/>
        <end position="234"/>
    </location>
</feature>
<dbReference type="AlphaFoldDB" id="A0A2J6RM60"/>
<feature type="region of interest" description="Disordered" evidence="1">
    <location>
        <begin position="549"/>
        <end position="575"/>
    </location>
</feature>
<organism evidence="2 3">
    <name type="scientific">Hyaloscypha variabilis (strain UAMH 11265 / GT02V1 / F)</name>
    <name type="common">Meliniomyces variabilis</name>
    <dbReference type="NCBI Taxonomy" id="1149755"/>
    <lineage>
        <taxon>Eukaryota</taxon>
        <taxon>Fungi</taxon>
        <taxon>Dikarya</taxon>
        <taxon>Ascomycota</taxon>
        <taxon>Pezizomycotina</taxon>
        <taxon>Leotiomycetes</taxon>
        <taxon>Helotiales</taxon>
        <taxon>Hyaloscyphaceae</taxon>
        <taxon>Hyaloscypha</taxon>
        <taxon>Hyaloscypha variabilis</taxon>
    </lineage>
</organism>
<evidence type="ECO:0000256" key="1">
    <source>
        <dbReference type="SAM" id="MobiDB-lite"/>
    </source>
</evidence>
<feature type="compositionally biased region" description="Low complexity" evidence="1">
    <location>
        <begin position="474"/>
        <end position="489"/>
    </location>
</feature>
<dbReference type="EMBL" id="KZ613946">
    <property type="protein sequence ID" value="PMD39593.1"/>
    <property type="molecule type" value="Genomic_DNA"/>
</dbReference>
<feature type="region of interest" description="Disordered" evidence="1">
    <location>
        <begin position="105"/>
        <end position="128"/>
    </location>
</feature>
<keyword evidence="3" id="KW-1185">Reference proteome</keyword>
<feature type="compositionally biased region" description="Low complexity" evidence="1">
    <location>
        <begin position="559"/>
        <end position="575"/>
    </location>
</feature>
<dbReference type="OrthoDB" id="5428259at2759"/>
<sequence>MEPHYAWFYPPSPALSYSSPYTMPKQENNIDLQCILCTKNPKFSDVSHLLTHISSKSHLAARFKLQIQAQSDQGARDKLNHFDFWYRTSNIDALLAERMAAKELKKTKKSRNSTASSETAIKRENDQPSIVAESMRSTPFINTPVQGFRAPVPRMHLWPTVANNSPLAEWDQSPMSHVYETPTARRQVPNFSNQETPAAARLDPKLTTPWKPDPEDGDKDTGEKSGEKSSDSAKLKGVIYPGMDLFDSATPEMKRKRNQKKDGTILEGMLATARDTEPAEISYHPNGDFRASRDIFGPLSTENSPEIPSPKKRKARKTAGTLSNVSVNAPRQRASRSKKVATAPSPQKQQKRSMLAPPPIFFQPAPALNPLAAGFGRRFVPTAEEDEEFRLTVEDMGKKRGFNIFQDVPAISPARTEASLEDHGFDLPAASHGLPLHSNETQGSSRFPVSPTPVPKPLSYRPYGKENGKPDMPPQQQQQARRVPSAPAAMSHGYAPQMFLNPSSINPLYNHAYTRSFGGFSQHTFTMTNVPMGYGANFQGDFKPVGTMLQPQQSQGQSMGTNNNNGFGNGMNYNM</sequence>
<evidence type="ECO:0000313" key="3">
    <source>
        <dbReference type="Proteomes" id="UP000235786"/>
    </source>
</evidence>
<feature type="region of interest" description="Disordered" evidence="1">
    <location>
        <begin position="276"/>
        <end position="353"/>
    </location>
</feature>
<feature type="compositionally biased region" description="Polar residues" evidence="1">
    <location>
        <begin position="438"/>
        <end position="447"/>
    </location>
</feature>
<feature type="region of interest" description="Disordered" evidence="1">
    <location>
        <begin position="185"/>
        <end position="237"/>
    </location>
</feature>